<keyword evidence="8 15" id="KW-0547">Nucleotide-binding</keyword>
<dbReference type="Proteomes" id="UP000266649">
    <property type="component" value="Unassembled WGS sequence"/>
</dbReference>
<dbReference type="NCBIfam" id="TIGR01494">
    <property type="entry name" value="ATPase_P-type"/>
    <property type="match status" value="2"/>
</dbReference>
<dbReference type="CDD" id="cd00371">
    <property type="entry name" value="HMA"/>
    <property type="match status" value="1"/>
</dbReference>
<name>A0A398BXR2_9RHOB</name>
<evidence type="ECO:0000256" key="1">
    <source>
        <dbReference type="ARBA" id="ARBA00004651"/>
    </source>
</evidence>
<keyword evidence="7 15" id="KW-0479">Metal-binding</keyword>
<dbReference type="RefSeq" id="WP_119133367.1">
    <property type="nucleotide sequence ID" value="NZ_QXXQ01000002.1"/>
</dbReference>
<dbReference type="GO" id="GO:0005507">
    <property type="term" value="F:copper ion binding"/>
    <property type="evidence" value="ECO:0007669"/>
    <property type="project" value="TreeGrafter"/>
</dbReference>
<evidence type="ECO:0000256" key="12">
    <source>
        <dbReference type="ARBA" id="ARBA00022989"/>
    </source>
</evidence>
<proteinExistence type="inferred from homology"/>
<dbReference type="Gene3D" id="3.30.70.100">
    <property type="match status" value="1"/>
</dbReference>
<dbReference type="PRINTS" id="PR00119">
    <property type="entry name" value="CATATPASE"/>
</dbReference>
<dbReference type="SUPFAM" id="SSF81653">
    <property type="entry name" value="Calcium ATPase, transduction domain A"/>
    <property type="match status" value="1"/>
</dbReference>
<dbReference type="EMBL" id="QXXQ01000002">
    <property type="protein sequence ID" value="RID92690.1"/>
    <property type="molecule type" value="Genomic_DNA"/>
</dbReference>
<keyword evidence="5" id="KW-0597">Phosphoprotein</keyword>
<feature type="transmembrane region" description="Helical" evidence="15">
    <location>
        <begin position="696"/>
        <end position="712"/>
    </location>
</feature>
<dbReference type="Gene3D" id="2.70.150.10">
    <property type="entry name" value="Calcium-transporting ATPase, cytoplasmic transduction domain A"/>
    <property type="match status" value="1"/>
</dbReference>
<evidence type="ECO:0000313" key="18">
    <source>
        <dbReference type="Proteomes" id="UP000266649"/>
    </source>
</evidence>
<feature type="transmembrane region" description="Helical" evidence="15">
    <location>
        <begin position="160"/>
        <end position="180"/>
    </location>
</feature>
<keyword evidence="9 15" id="KW-0067">ATP-binding</keyword>
<keyword evidence="13" id="KW-0406">Ion transport</keyword>
<comment type="subcellular location">
    <subcellularLocation>
        <location evidence="1">Cell membrane</location>
        <topology evidence="1">Multi-pass membrane protein</topology>
    </subcellularLocation>
</comment>
<sequence length="739" mass="77055">MTLAQRIDPLPEETGHAAPSACPACVAAPSAEQLARMAAPADARLMLSVPMAHCAVCISTVEQALADVPGVRSARMNLTLKRVSVEAEPEIDATPLIAALKGVGYEAHELDAGLLSATETDKQGRDLLMRLGVAGFSMMNVMLLSVAVWSGAEDATRDMFHWISAAIALPTVVFAGQPFFKSAWASLRVGRLGMDVPISLALILASAISVFETMNSGHHAYFDAAVMLAFFLLAGRYLDHRTRAVARSAAEELAALEVPRATVLRDGEEVTVAISEIAVGELVRVRPGGRMPVDGVVVEGTSELDRSLLTGESLPVWTGPDTVVSAGEVNLTGPLTLRVTAAGRDSSLHRMADLVAVAEAAKTRYTSLAERAARAYSPLVHLLSFSAFGFWMWKTGGDLRYAVNISAAVLIITCPCALGLAVPAVVTAASGKLFRKGLLIKDGTALERLAEVDTVVFDKTGTLTLGVPELTNLGDHPRQAAEVAMALAGASAHPLAQSLVQAGRAAGLQPAQVSDLREVPGYGVEGQWRGRRVRLGRAGWCAAEALPVTATYLCTGEGSPRAFTFADRLRPGAAEAVAALQAQGKDIRLISGDAEGAVADLAGRLGIRHWTAGALPAEKAAEVAALTAAGHKVLMVGDGLNDTAALTAADVSISPATALDAARTASDIVLLGQDMAPIADATRIARQSTRRIRENFSISALYNVVAVPLALVGLATPLAAALAMSLSSISVTLNALRLK</sequence>
<keyword evidence="12 15" id="KW-1133">Transmembrane helix</keyword>
<evidence type="ECO:0000313" key="17">
    <source>
        <dbReference type="EMBL" id="RID92690.1"/>
    </source>
</evidence>
<dbReference type="SUPFAM" id="SSF56784">
    <property type="entry name" value="HAD-like"/>
    <property type="match status" value="1"/>
</dbReference>
<evidence type="ECO:0000256" key="15">
    <source>
        <dbReference type="RuleBase" id="RU362081"/>
    </source>
</evidence>
<accession>A0A398BXR2</accession>
<dbReference type="GO" id="GO:0016887">
    <property type="term" value="F:ATP hydrolysis activity"/>
    <property type="evidence" value="ECO:0007669"/>
    <property type="project" value="InterPro"/>
</dbReference>
<dbReference type="InterPro" id="IPR023299">
    <property type="entry name" value="ATPase_P-typ_cyto_dom_N"/>
</dbReference>
<dbReference type="InterPro" id="IPR023214">
    <property type="entry name" value="HAD_sf"/>
</dbReference>
<dbReference type="InterPro" id="IPR036412">
    <property type="entry name" value="HAD-like_sf"/>
</dbReference>
<feature type="domain" description="HMA" evidence="16">
    <location>
        <begin position="43"/>
        <end position="108"/>
    </location>
</feature>
<dbReference type="PANTHER" id="PTHR43520">
    <property type="entry name" value="ATP7, ISOFORM B"/>
    <property type="match status" value="1"/>
</dbReference>
<feature type="transmembrane region" description="Helical" evidence="15">
    <location>
        <begin position="127"/>
        <end position="148"/>
    </location>
</feature>
<organism evidence="17 18">
    <name type="scientific">Gemmobacter lutimaris</name>
    <dbReference type="NCBI Taxonomy" id="2306023"/>
    <lineage>
        <taxon>Bacteria</taxon>
        <taxon>Pseudomonadati</taxon>
        <taxon>Pseudomonadota</taxon>
        <taxon>Alphaproteobacteria</taxon>
        <taxon>Rhodobacterales</taxon>
        <taxon>Paracoccaceae</taxon>
        <taxon>Gemmobacter</taxon>
    </lineage>
</organism>
<dbReference type="Pfam" id="PF00122">
    <property type="entry name" value="E1-E2_ATPase"/>
    <property type="match status" value="1"/>
</dbReference>
<dbReference type="PANTHER" id="PTHR43520:SF5">
    <property type="entry name" value="CATION-TRANSPORTING P-TYPE ATPASE-RELATED"/>
    <property type="match status" value="1"/>
</dbReference>
<evidence type="ECO:0000256" key="9">
    <source>
        <dbReference type="ARBA" id="ARBA00022840"/>
    </source>
</evidence>
<evidence type="ECO:0000256" key="4">
    <source>
        <dbReference type="ARBA" id="ARBA00022475"/>
    </source>
</evidence>
<feature type="transmembrane region" description="Helical" evidence="15">
    <location>
        <begin position="375"/>
        <end position="393"/>
    </location>
</feature>
<keyword evidence="17" id="KW-0378">Hydrolase</keyword>
<dbReference type="EC" id="3.6.3.3" evidence="17"/>
<reference evidence="17 18" key="1">
    <citation type="submission" date="2018-09" db="EMBL/GenBank/DDBJ databases">
        <title>Gemmobacter lutimaris sp. nov., a marine bacterium isolated from tidal flat.</title>
        <authorList>
            <person name="Lee D.W."/>
            <person name="Yoo Y."/>
            <person name="Kim J.-J."/>
            <person name="Kim B.S."/>
        </authorList>
    </citation>
    <scope>NUCLEOTIDE SEQUENCE [LARGE SCALE GENOMIC DNA]</scope>
    <source>
        <strain evidence="17 18">YJ-T1-11</strain>
    </source>
</reference>
<dbReference type="Gene3D" id="3.40.50.1000">
    <property type="entry name" value="HAD superfamily/HAD-like"/>
    <property type="match status" value="1"/>
</dbReference>
<dbReference type="InterPro" id="IPR008250">
    <property type="entry name" value="ATPase_P-typ_transduc_dom_A_sf"/>
</dbReference>
<evidence type="ECO:0000256" key="6">
    <source>
        <dbReference type="ARBA" id="ARBA00022692"/>
    </source>
</evidence>
<dbReference type="SUPFAM" id="SSF55008">
    <property type="entry name" value="HMA, heavy metal-associated domain"/>
    <property type="match status" value="1"/>
</dbReference>
<dbReference type="InterPro" id="IPR036163">
    <property type="entry name" value="HMA_dom_sf"/>
</dbReference>
<comment type="similarity">
    <text evidence="2 15">Belongs to the cation transport ATPase (P-type) (TC 3.A.3) family. Type IB subfamily.</text>
</comment>
<evidence type="ECO:0000256" key="14">
    <source>
        <dbReference type="ARBA" id="ARBA00023136"/>
    </source>
</evidence>
<dbReference type="NCBIfam" id="TIGR01525">
    <property type="entry name" value="ATPase-IB_hvy"/>
    <property type="match status" value="1"/>
</dbReference>
<dbReference type="Pfam" id="PF00702">
    <property type="entry name" value="Hydrolase"/>
    <property type="match status" value="1"/>
</dbReference>
<dbReference type="GO" id="GO:0043682">
    <property type="term" value="F:P-type divalent copper transporter activity"/>
    <property type="evidence" value="ECO:0007669"/>
    <property type="project" value="TreeGrafter"/>
</dbReference>
<keyword evidence="4 15" id="KW-1003">Cell membrane</keyword>
<dbReference type="InterPro" id="IPR001757">
    <property type="entry name" value="P_typ_ATPase"/>
</dbReference>
<keyword evidence="6 15" id="KW-0812">Transmembrane</keyword>
<keyword evidence="18" id="KW-1185">Reference proteome</keyword>
<evidence type="ECO:0000256" key="3">
    <source>
        <dbReference type="ARBA" id="ARBA00022448"/>
    </source>
</evidence>
<dbReference type="OrthoDB" id="7784062at2"/>
<evidence type="ECO:0000256" key="13">
    <source>
        <dbReference type="ARBA" id="ARBA00023065"/>
    </source>
</evidence>
<dbReference type="GO" id="GO:0055070">
    <property type="term" value="P:copper ion homeostasis"/>
    <property type="evidence" value="ECO:0007669"/>
    <property type="project" value="TreeGrafter"/>
</dbReference>
<evidence type="ECO:0000256" key="5">
    <source>
        <dbReference type="ARBA" id="ARBA00022553"/>
    </source>
</evidence>
<dbReference type="InterPro" id="IPR059000">
    <property type="entry name" value="ATPase_P-type_domA"/>
</dbReference>
<dbReference type="InterPro" id="IPR018303">
    <property type="entry name" value="ATPase_P-typ_P_site"/>
</dbReference>
<gene>
    <name evidence="17" type="primary">cadA</name>
    <name evidence="17" type="ORF">D2N39_03145</name>
</gene>
<keyword evidence="11" id="KW-1278">Translocase</keyword>
<dbReference type="GO" id="GO:0005886">
    <property type="term" value="C:plasma membrane"/>
    <property type="evidence" value="ECO:0007669"/>
    <property type="project" value="UniProtKB-SubCell"/>
</dbReference>
<dbReference type="InterPro" id="IPR023298">
    <property type="entry name" value="ATPase_P-typ_TM_dom_sf"/>
</dbReference>
<protein>
    <submittedName>
        <fullName evidence="17">Cadmium-translocating P-type ATPase</fullName>
        <ecNumber evidence="17">3.6.3.3</ecNumber>
    </submittedName>
</protein>
<keyword evidence="14 15" id="KW-0472">Membrane</keyword>
<feature type="transmembrane region" description="Helical" evidence="15">
    <location>
        <begin position="405"/>
        <end position="426"/>
    </location>
</feature>
<keyword evidence="10" id="KW-0460">Magnesium</keyword>
<dbReference type="AlphaFoldDB" id="A0A398BXR2"/>
<evidence type="ECO:0000256" key="10">
    <source>
        <dbReference type="ARBA" id="ARBA00022842"/>
    </source>
</evidence>
<evidence type="ECO:0000256" key="2">
    <source>
        <dbReference type="ARBA" id="ARBA00006024"/>
    </source>
</evidence>
<evidence type="ECO:0000256" key="7">
    <source>
        <dbReference type="ARBA" id="ARBA00022723"/>
    </source>
</evidence>
<dbReference type="SUPFAM" id="SSF81665">
    <property type="entry name" value="Calcium ATPase, transmembrane domain M"/>
    <property type="match status" value="1"/>
</dbReference>
<evidence type="ECO:0000256" key="11">
    <source>
        <dbReference type="ARBA" id="ARBA00022967"/>
    </source>
</evidence>
<dbReference type="Pfam" id="PF00403">
    <property type="entry name" value="HMA"/>
    <property type="match status" value="1"/>
</dbReference>
<dbReference type="InterPro" id="IPR006121">
    <property type="entry name" value="HMA_dom"/>
</dbReference>
<feature type="transmembrane region" description="Helical" evidence="15">
    <location>
        <begin position="220"/>
        <end position="238"/>
    </location>
</feature>
<feature type="transmembrane region" description="Helical" evidence="15">
    <location>
        <begin position="192"/>
        <end position="214"/>
    </location>
</feature>
<comment type="caution">
    <text evidence="17">The sequence shown here is derived from an EMBL/GenBank/DDBJ whole genome shotgun (WGS) entry which is preliminary data.</text>
</comment>
<dbReference type="GO" id="GO:0005524">
    <property type="term" value="F:ATP binding"/>
    <property type="evidence" value="ECO:0007669"/>
    <property type="project" value="UniProtKB-UniRule"/>
</dbReference>
<dbReference type="PROSITE" id="PS50846">
    <property type="entry name" value="HMA_2"/>
    <property type="match status" value="1"/>
</dbReference>
<dbReference type="PROSITE" id="PS00154">
    <property type="entry name" value="ATPASE_E1_E2"/>
    <property type="match status" value="1"/>
</dbReference>
<keyword evidence="3" id="KW-0813">Transport</keyword>
<dbReference type="NCBIfam" id="TIGR01511">
    <property type="entry name" value="ATPase-IB1_Cu"/>
    <property type="match status" value="1"/>
</dbReference>
<dbReference type="Gene3D" id="3.40.1110.10">
    <property type="entry name" value="Calcium-transporting ATPase, cytoplasmic domain N"/>
    <property type="match status" value="1"/>
</dbReference>
<dbReference type="InterPro" id="IPR027256">
    <property type="entry name" value="P-typ_ATPase_IB"/>
</dbReference>
<evidence type="ECO:0000256" key="8">
    <source>
        <dbReference type="ARBA" id="ARBA00022741"/>
    </source>
</evidence>
<evidence type="ECO:0000259" key="16">
    <source>
        <dbReference type="PROSITE" id="PS50846"/>
    </source>
</evidence>
<dbReference type="NCBIfam" id="TIGR01512">
    <property type="entry name" value="ATPase-IB2_Cd"/>
    <property type="match status" value="1"/>
</dbReference>